<reference evidence="3 16" key="3">
    <citation type="submission" date="2017-10" db="EMBL/GenBank/DDBJ databases">
        <title>mcr-1 positive E.coli isolates in China.</title>
        <authorList>
            <person name="Li B."/>
            <person name="Wang X."/>
        </authorList>
    </citation>
    <scope>NUCLEOTIDE SEQUENCE [LARGE SCALE GENOMIC DNA]</scope>
    <source>
        <strain evidence="3 16">14EC029</strain>
        <plasmid evidence="16">p14ec029b</plasmid>
        <plasmid evidence="3">p14EC029b</plasmid>
    </source>
</reference>
<reference evidence="2" key="2">
    <citation type="journal article" date="2017" name="MBio">
        <title>Novel Plasmid-Mediated Colistin Resistance Gene mcr-3 in Escherichia coli.</title>
        <authorList>
            <person name="Yin W."/>
            <person name="Li H."/>
            <person name="Shen Y."/>
            <person name="Liu Z."/>
            <person name="Wang S."/>
            <person name="Shen Z."/>
            <person name="Zhang R."/>
            <person name="Walsh T."/>
            <person name="Shen J."/>
            <person name="Wang Y."/>
        </authorList>
    </citation>
    <scope>NUCLEOTIDE SEQUENCE</scope>
    <source>
        <strain evidence="2">WJ1</strain>
        <plasmid evidence="2">pWJ1</plasmid>
    </source>
</reference>
<evidence type="ECO:0000313" key="2">
    <source>
        <dbReference type="EMBL" id="ASF81824.1"/>
    </source>
</evidence>
<evidence type="ECO:0000313" key="17">
    <source>
        <dbReference type="Proteomes" id="UP000271175"/>
    </source>
</evidence>
<geneLocation type="plasmid" evidence="2">
    <name>pWJ1</name>
</geneLocation>
<proteinExistence type="predicted"/>
<accession>A0A0B1MP54</accession>
<dbReference type="EMBL" id="AATJQG010000022">
    <property type="protein sequence ID" value="EFM0517756.1"/>
    <property type="molecule type" value="Genomic_DNA"/>
</dbReference>
<dbReference type="Proteomes" id="UP000537181">
    <property type="component" value="Unassembled WGS sequence"/>
</dbReference>
<evidence type="ECO:0000313" key="14">
    <source>
        <dbReference type="EMBL" id="MQS30791.1"/>
    </source>
</evidence>
<gene>
    <name evidence="7" type="ORF">CF22_003808</name>
    <name evidence="3" type="ORF">CR538_26400</name>
    <name evidence="13" type="ORF">D9E49_20765</name>
    <name evidence="14" type="ORF">E4K51_11515</name>
    <name evidence="4" type="ORF">FJQ40_13265</name>
    <name evidence="5" type="ORF">GAJ12_07835</name>
    <name evidence="6" type="ORF">GNW61_21030</name>
    <name evidence="9" type="ORF">J0541_003839</name>
    <name evidence="8" type="ORF">J8F57_004729</name>
    <name evidence="15" type="ORF">JNP96_29215</name>
    <name evidence="11" type="ORF">NY836_28525</name>
    <name evidence="10" type="ORF">OFN31_10175</name>
    <name evidence="12" type="ORF">QO046_26745</name>
</gene>
<dbReference type="AlphaFoldDB" id="A0A0B1MP54"/>
<geneLocation type="plasmid" evidence="1">
    <name>pEC5207</name>
</geneLocation>
<dbReference type="Proteomes" id="UP001208624">
    <property type="component" value="Unassembled WGS sequence"/>
</dbReference>
<reference evidence="10" key="12">
    <citation type="submission" date="2023-06" db="EMBL/GenBank/DDBJ databases">
        <title>Deciphering the underlying mechanisms mediating the transmission of blaNDM gene from human to animals in China.</title>
        <authorList>
            <person name="Chen K."/>
            <person name="Chen S."/>
        </authorList>
    </citation>
    <scope>NUCLEOTIDE SEQUENCE</scope>
    <source>
        <strain evidence="10">1199</strain>
    </source>
</reference>
<dbReference type="EMBL" id="ROAL01000023">
    <property type="protein sequence ID" value="MIB62791.1"/>
    <property type="molecule type" value="Genomic_DNA"/>
</dbReference>
<reference evidence="11" key="10">
    <citation type="submission" date="2022-08" db="EMBL/GenBank/DDBJ databases">
        <title>Genome sequencing of human pathogens.</title>
        <authorList>
            <person name="Cao X."/>
        </authorList>
    </citation>
    <scope>NUCLEOTIDE SEQUENCE</scope>
    <source>
        <strain evidence="11">EC16126</strain>
    </source>
</reference>
<geneLocation type="plasmid" evidence="3">
    <name>p14EC029b</name>
</geneLocation>
<dbReference type="EMBL" id="JAOVKC010000010">
    <property type="protein sequence ID" value="MCV5622139.1"/>
    <property type="molecule type" value="Genomic_DNA"/>
</dbReference>
<reference evidence="1" key="1">
    <citation type="journal article" date="2015" name="Front. Microbiol.">
        <title>Prevalence of extended-spectrum cephalosporin-resistant in a farrowing farm: ST1121 clone harboring IncHI2 plasmid contributes to the dissemination of.</title>
        <authorList>
            <person name="Deng H."/>
            <person name="Si H.B."/>
            <person name="Zeng S.Y."/>
            <person name="Sun J."/>
            <person name="Fang L.X."/>
            <person name="Yang R.S."/>
            <person name="Liu Y.H."/>
            <person name="Liao X.P."/>
        </authorList>
    </citation>
    <scope>NUCLEOTIDE SEQUENCE</scope>
    <source>
        <strain evidence="1">EC5207</strain>
        <plasmid evidence="1">pEC5207</plasmid>
    </source>
</reference>
<evidence type="ECO:0000313" key="19">
    <source>
        <dbReference type="Proteomes" id="UP000528504"/>
    </source>
</evidence>
<evidence type="ECO:0000313" key="23">
    <source>
        <dbReference type="Proteomes" id="UP000663166"/>
    </source>
</evidence>
<dbReference type="Proteomes" id="UP000234238">
    <property type="component" value="Plasmid p14EC029b"/>
</dbReference>
<reference evidence="5 22" key="7">
    <citation type="submission" date="2019-12" db="EMBL/GenBank/DDBJ databases">
        <authorList>
            <consortium name="NARMS: The National Antimicrobial Resistance Monitoring System"/>
        </authorList>
    </citation>
    <scope>NUCLEOTIDE SEQUENCE [LARGE SCALE GENOMIC DNA]</scope>
    <source>
        <strain evidence="13 17">CVM N17EC0276</strain>
        <strain evidence="5 22">CVM N19EC0596</strain>
    </source>
</reference>
<reference evidence="8" key="9">
    <citation type="submission" date="2021-03" db="EMBL/GenBank/DDBJ databases">
        <authorList>
            <consortium name="NCBI Pathogen Detection Project"/>
        </authorList>
    </citation>
    <scope>NUCLEOTIDE SEQUENCE</scope>
    <source>
        <strain evidence="9">Escherichia coli</strain>
        <strain evidence="8">SJP41</strain>
    </source>
</reference>
<reference evidence="14 18" key="6">
    <citation type="journal article" date="2019" name="Microorganisms">
        <title>Characteristics of Carbapenem-Resistant and Colistin-Resistant Escherichia coli Co-Producing NDM-1 and MCR-1 from Pig Farms in China.</title>
        <authorList>
            <person name="Peng Z."/>
            <person name="Li X."/>
            <person name="Hu Z."/>
            <person name="Li Z."/>
            <person name="Lv Y."/>
            <person name="Lei M."/>
            <person name="Wu B."/>
            <person name="Chen H."/>
            <person name="Wang X."/>
        </authorList>
    </citation>
    <scope>NUCLEOTIDE SEQUENCE [LARGE SCALE GENOMIC DNA]</scope>
    <source>
        <strain evidence="14 18">RXD010</strain>
    </source>
</reference>
<dbReference type="PATRIC" id="fig|562.7997.peg.2905"/>
<dbReference type="Proteomes" id="UP000663166">
    <property type="component" value="Plasmid pCFSAN083829_1"/>
</dbReference>
<name>A0A0B1MP54_ECOLX</name>
<reference evidence="12" key="11">
    <citation type="submission" date="2023-05" db="EMBL/GenBank/DDBJ databases">
        <title>Efficient inhibition of multidrug-resistant Escherichia coli by a new antibiotic combination.</title>
        <authorList>
            <person name="Lin T."/>
        </authorList>
    </citation>
    <scope>NUCLEOTIDE SEQUENCE</scope>
    <source>
        <strain evidence="12">YmmD45</strain>
    </source>
</reference>
<geneLocation type="plasmid" evidence="15 23">
    <name>pCFSAN083829_1</name>
</geneLocation>
<evidence type="ECO:0000313" key="13">
    <source>
        <dbReference type="EMBL" id="MIB62791.1"/>
    </source>
</evidence>
<dbReference type="EMBL" id="DADPIR010000054">
    <property type="protein sequence ID" value="HAZ7494422.1"/>
    <property type="molecule type" value="Genomic_DNA"/>
</dbReference>
<evidence type="ECO:0000313" key="5">
    <source>
        <dbReference type="EMBL" id="EFH6164955.1"/>
    </source>
</evidence>
<evidence type="ECO:0000313" key="11">
    <source>
        <dbReference type="EMBL" id="MDA4181238.1"/>
    </source>
</evidence>
<dbReference type="GeneID" id="91975116"/>
<evidence type="ECO:0000313" key="3">
    <source>
        <dbReference type="EMBL" id="AUK03843.1"/>
    </source>
</evidence>
<dbReference type="Proteomes" id="UP000533284">
    <property type="component" value="Unassembled WGS sequence"/>
</dbReference>
<dbReference type="Proteomes" id="UP000271175">
    <property type="component" value="Unassembled WGS sequence"/>
</dbReference>
<dbReference type="EMBL" id="JANWOR010000812">
    <property type="protein sequence ID" value="MDA4181238.1"/>
    <property type="molecule type" value="Genomic_DNA"/>
</dbReference>
<dbReference type="EMBL" id="AASWKX010000007">
    <property type="protein sequence ID" value="EFH6164955.1"/>
    <property type="molecule type" value="Genomic_DNA"/>
</dbReference>
<evidence type="ECO:0000313" key="15">
    <source>
        <dbReference type="EMBL" id="QSA00327.1"/>
    </source>
</evidence>
<dbReference type="Proteomes" id="UP000868636">
    <property type="component" value="Unassembled WGS sequence"/>
</dbReference>
<evidence type="ECO:0000313" key="22">
    <source>
        <dbReference type="Proteomes" id="UP000537181"/>
    </source>
</evidence>
<dbReference type="EMBL" id="AASWOY010000069">
    <property type="protein sequence ID" value="EFH6651209.1"/>
    <property type="molecule type" value="Genomic_DNA"/>
</dbReference>
<evidence type="ECO:0000313" key="16">
    <source>
        <dbReference type="Proteomes" id="UP000234238"/>
    </source>
</evidence>
<evidence type="ECO:0000313" key="4">
    <source>
        <dbReference type="EMBL" id="EFB1698373.1"/>
    </source>
</evidence>
<reference evidence="15" key="8">
    <citation type="submission" date="2021-02" db="EMBL/GenBank/DDBJ databases">
        <title>Co-localization of colistin and carbapenem -resistance genes on a novel transferable IncHI2 plasmid in Escherichia coli from chicken-origin.</title>
        <authorList>
            <person name="Hoffmann M."/>
            <person name="Balkey M."/>
            <person name="Ronco T."/>
            <person name="Hendriksen R.S."/>
        </authorList>
    </citation>
    <scope>NUCLEOTIDE SEQUENCE</scope>
    <source>
        <strain evidence="15">CFSAN083829</strain>
        <plasmid evidence="15">pCFSAN083829_1</plasmid>
    </source>
</reference>
<evidence type="ECO:0000313" key="8">
    <source>
        <dbReference type="EMBL" id="HAZ7494422.1"/>
    </source>
</evidence>
<evidence type="ECO:0000313" key="21">
    <source>
        <dbReference type="Proteomes" id="UP000533284"/>
    </source>
</evidence>
<evidence type="ECO:0000313" key="9">
    <source>
        <dbReference type="EMBL" id="HBB1574859.1"/>
    </source>
</evidence>
<evidence type="ECO:0000313" key="6">
    <source>
        <dbReference type="EMBL" id="EFH6651209.1"/>
    </source>
</evidence>
<evidence type="ECO:0000313" key="20">
    <source>
        <dbReference type="Proteomes" id="UP000530628"/>
    </source>
</evidence>
<evidence type="ECO:0000313" key="1">
    <source>
        <dbReference type="EMBL" id="ALF34714.1"/>
    </source>
</evidence>
<protein>
    <submittedName>
        <fullName evidence="8">Uncharacterized protein</fullName>
    </submittedName>
</protein>
<evidence type="ECO:0000313" key="24">
    <source>
        <dbReference type="Proteomes" id="UP000868636"/>
    </source>
</evidence>
<dbReference type="RefSeq" id="WP_000991699.1">
    <property type="nucleotide sequence ID" value="NZ_AP026962.1"/>
</dbReference>
<keyword evidence="1" id="KW-0614">Plasmid</keyword>
<dbReference type="EMBL" id="DADUEU010000027">
    <property type="protein sequence ID" value="HBB1574859.1"/>
    <property type="molecule type" value="Genomic_DNA"/>
</dbReference>
<dbReference type="Proteomes" id="UP000528504">
    <property type="component" value="Unassembled WGS sequence"/>
</dbReference>
<dbReference type="EMBL" id="AASDBN010000023">
    <property type="protein sequence ID" value="EFB1698373.1"/>
    <property type="molecule type" value="Genomic_DNA"/>
</dbReference>
<dbReference type="Proteomes" id="UP001223829">
    <property type="component" value="Unassembled WGS sequence"/>
</dbReference>
<dbReference type="EMBL" id="CP070394">
    <property type="protein sequence ID" value="QSA00327.1"/>
    <property type="molecule type" value="Genomic_DNA"/>
</dbReference>
<evidence type="ECO:0000313" key="18">
    <source>
        <dbReference type="Proteomes" id="UP000460351"/>
    </source>
</evidence>
<dbReference type="Proteomes" id="UP001211064">
    <property type="component" value="Unassembled WGS sequence"/>
</dbReference>
<dbReference type="EMBL" id="KT347600">
    <property type="protein sequence ID" value="ALF34714.1"/>
    <property type="molecule type" value="Genomic_DNA"/>
</dbReference>
<dbReference type="EMBL" id="SQQU01000013">
    <property type="protein sequence ID" value="MQS30791.1"/>
    <property type="molecule type" value="Genomic_DNA"/>
</dbReference>
<dbReference type="Proteomes" id="UP000460351">
    <property type="component" value="Unassembled WGS sequence"/>
</dbReference>
<accession>A0A236M909</accession>
<organism evidence="8 24">
    <name type="scientific">Escherichia coli</name>
    <dbReference type="NCBI Taxonomy" id="562"/>
    <lineage>
        <taxon>Bacteria</taxon>
        <taxon>Pseudomonadati</taxon>
        <taxon>Pseudomonadota</taxon>
        <taxon>Gammaproteobacteria</taxon>
        <taxon>Enterobacterales</taxon>
        <taxon>Enterobacteriaceae</taxon>
        <taxon>Escherichia</taxon>
    </lineage>
</organism>
<dbReference type="EMBL" id="CP024143">
    <property type="protein sequence ID" value="AUK03843.1"/>
    <property type="molecule type" value="Genomic_DNA"/>
</dbReference>
<reference evidence="7 19" key="5">
    <citation type="submission" date="2018-08" db="EMBL/GenBank/DDBJ databases">
        <authorList>
            <consortium name="GenomeTrakr network: Whole genome sequencing for foodborne pathogen traceback"/>
        </authorList>
    </citation>
    <scope>NUCLEOTIDE SEQUENCE [LARGE SCALE GENOMIC DNA]</scope>
    <source>
        <strain evidence="7 19">AZ-TG60901</strain>
        <strain evidence="4 21">PSU-1847</strain>
        <strain evidence="6 20">PSU-2072</strain>
    </source>
</reference>
<evidence type="ECO:0000313" key="12">
    <source>
        <dbReference type="EMBL" id="MDK2697862.1"/>
    </source>
</evidence>
<reference evidence="8" key="4">
    <citation type="journal article" date="2018" name="Genome Biol.">
        <title>SKESA: strategic k-mer extension for scrupulous assemblies.</title>
        <authorList>
            <person name="Souvorov A."/>
            <person name="Agarwala R."/>
            <person name="Lipman D.J."/>
        </authorList>
    </citation>
    <scope>NUCLEOTIDE SEQUENCE</scope>
    <source>
        <strain evidence="9">Escherichia coli</strain>
        <strain evidence="8">SJP41</strain>
    </source>
</reference>
<dbReference type="EMBL" id="JASMQD010000002">
    <property type="protein sequence ID" value="MDK2697862.1"/>
    <property type="molecule type" value="Genomic_DNA"/>
</dbReference>
<dbReference type="Proteomes" id="UP000530628">
    <property type="component" value="Unassembled WGS sequence"/>
</dbReference>
<geneLocation type="plasmid" evidence="16">
    <name>p14ec029b</name>
</geneLocation>
<evidence type="ECO:0000313" key="10">
    <source>
        <dbReference type="EMBL" id="MCV5622139.1"/>
    </source>
</evidence>
<evidence type="ECO:0000313" key="7">
    <source>
        <dbReference type="EMBL" id="EFM0517756.1"/>
    </source>
</evidence>
<sequence>MNAIQKLVESILVKMGFVGAVVENIYLDSKPFRHIRFVADIPVISFLPHLVKYLKGADHLYSGNDDLHPLFIYFSEAATLKAGPVNLANFRFEVSIASTHLRLVSEQPDLLFKGFNRDNLEYVYYRSDLASKDLILGLVEHGSPFIKHLHGLIQKRILNEFSLIFSVLEKILESAKPQILACFHSVDYEMNVKIIAEAIPETVSNQIVTSDYIVNSISDADKFINHVRRYLAGRVMKRRIYAELDVCEETSSISLVNLGCFTSPLLVTEYQMFKPHSSGLYRKAINNSLKQFKPEMHVPSEELFYN</sequence>
<dbReference type="Proteomes" id="UP000870292">
    <property type="component" value="Unassembled WGS sequence"/>
</dbReference>
<dbReference type="EMBL" id="KY924928">
    <property type="protein sequence ID" value="ASF81824.1"/>
    <property type="molecule type" value="Genomic_DNA"/>
</dbReference>